<gene>
    <name evidence="7" type="ORF">APHCRT_0531</name>
</gene>
<dbReference type="Pfam" id="PF13184">
    <property type="entry name" value="KH_NusA_1st"/>
    <property type="match status" value="1"/>
</dbReference>
<dbReference type="GO" id="GO:0031564">
    <property type="term" value="P:transcription antitermination"/>
    <property type="evidence" value="ECO:0007669"/>
    <property type="project" value="InterPro"/>
</dbReference>
<evidence type="ECO:0000313" key="7">
    <source>
        <dbReference type="EMBL" id="KJV86574.1"/>
    </source>
</evidence>
<name>A0A0F3Q560_ANAPH</name>
<organism evidence="7 8">
    <name type="scientific">Anaplasma phagocytophilum str. CRT53-1</name>
    <dbReference type="NCBI Taxonomy" id="1359157"/>
    <lineage>
        <taxon>Bacteria</taxon>
        <taxon>Pseudomonadati</taxon>
        <taxon>Pseudomonadota</taxon>
        <taxon>Alphaproteobacteria</taxon>
        <taxon>Rickettsiales</taxon>
        <taxon>Anaplasmataceae</taxon>
        <taxon>Anaplasma</taxon>
        <taxon>phagocytophilum group</taxon>
    </lineage>
</organism>
<dbReference type="GO" id="GO:0003723">
    <property type="term" value="F:RNA binding"/>
    <property type="evidence" value="ECO:0007669"/>
    <property type="project" value="UniProtKB-KW"/>
</dbReference>
<evidence type="ECO:0000256" key="4">
    <source>
        <dbReference type="ARBA" id="ARBA00023015"/>
    </source>
</evidence>
<comment type="caution">
    <text evidence="7">The sequence shown here is derived from an EMBL/GenBank/DDBJ whole genome shotgun (WGS) entry which is preliminary data.</text>
</comment>
<evidence type="ECO:0000256" key="2">
    <source>
        <dbReference type="ARBA" id="ARBA00022490"/>
    </source>
</evidence>
<dbReference type="InterPro" id="IPR015946">
    <property type="entry name" value="KH_dom-like_a/b"/>
</dbReference>
<keyword evidence="3" id="KW-0694">RNA-binding</keyword>
<evidence type="ECO:0000256" key="1">
    <source>
        <dbReference type="ARBA" id="ARBA00022472"/>
    </source>
</evidence>
<dbReference type="GO" id="GO:0006353">
    <property type="term" value="P:DNA-templated transcription termination"/>
    <property type="evidence" value="ECO:0007669"/>
    <property type="project" value="UniProtKB-KW"/>
</dbReference>
<dbReference type="PATRIC" id="fig|1359157.3.peg.188"/>
<dbReference type="Proteomes" id="UP000033722">
    <property type="component" value="Unassembled WGS sequence"/>
</dbReference>
<dbReference type="InterPro" id="IPR009019">
    <property type="entry name" value="KH_sf_prok-type"/>
</dbReference>
<evidence type="ECO:0000259" key="6">
    <source>
        <dbReference type="Pfam" id="PF13184"/>
    </source>
</evidence>
<keyword evidence="4" id="KW-0805">Transcription regulation</keyword>
<dbReference type="AlphaFoldDB" id="A0A0F3Q560"/>
<dbReference type="EMBL" id="LAOD01000014">
    <property type="protein sequence ID" value="KJV86574.1"/>
    <property type="molecule type" value="Genomic_DNA"/>
</dbReference>
<dbReference type="GO" id="GO:0005829">
    <property type="term" value="C:cytosol"/>
    <property type="evidence" value="ECO:0007669"/>
    <property type="project" value="TreeGrafter"/>
</dbReference>
<proteinExistence type="predicted"/>
<dbReference type="InterPro" id="IPR025249">
    <property type="entry name" value="TF_NusA_KH_1st"/>
</dbReference>
<evidence type="ECO:0000256" key="5">
    <source>
        <dbReference type="ARBA" id="ARBA00023163"/>
    </source>
</evidence>
<keyword evidence="5" id="KW-0804">Transcription</keyword>
<dbReference type="RefSeq" id="WP_410517994.1">
    <property type="nucleotide sequence ID" value="NZ_LAOD01000014.1"/>
</dbReference>
<keyword evidence="1" id="KW-0806">Transcription termination</keyword>
<sequence length="57" mass="6034">MDPVGACIGARGVRIQNIVAELNGEKIDVIPYSPDLAKFVVSAIAPAEVVKVIIDEE</sequence>
<evidence type="ECO:0000256" key="3">
    <source>
        <dbReference type="ARBA" id="ARBA00022884"/>
    </source>
</evidence>
<reference evidence="7 8" key="1">
    <citation type="submission" date="2015-01" db="EMBL/GenBank/DDBJ databases">
        <title>Genome Sequencing of Rickettsiales.</title>
        <authorList>
            <person name="Daugherty S.C."/>
            <person name="Su Q."/>
            <person name="Abolude K."/>
            <person name="Beier-Sexton M."/>
            <person name="Carlyon J.A."/>
            <person name="Carter R."/>
            <person name="Day N.P."/>
            <person name="Dumler S.J."/>
            <person name="Dyachenko V."/>
            <person name="Godinez A."/>
            <person name="Kurtti T.J."/>
            <person name="Lichay M."/>
            <person name="Mullins K.E."/>
            <person name="Ott S."/>
            <person name="Pappas-Brown V."/>
            <person name="Paris D.H."/>
            <person name="Patel P."/>
            <person name="Richards A.L."/>
            <person name="Sadzewicz L."/>
            <person name="Sears K."/>
            <person name="Seidman D."/>
            <person name="Sengamalay N."/>
            <person name="Stenos J."/>
            <person name="Tallon L.J."/>
            <person name="Vincent G."/>
            <person name="Fraser C.M."/>
            <person name="Munderloh U."/>
            <person name="Dunning-Hotopp J.C."/>
        </authorList>
    </citation>
    <scope>NUCLEOTIDE SEQUENCE [LARGE SCALE GENOMIC DNA]</scope>
    <source>
        <strain evidence="7 8">CRT53-1</strain>
    </source>
</reference>
<feature type="domain" description="Transcription factor NusA first KH" evidence="6">
    <location>
        <begin position="1"/>
        <end position="32"/>
    </location>
</feature>
<dbReference type="SUPFAM" id="SSF54814">
    <property type="entry name" value="Prokaryotic type KH domain (KH-domain type II)"/>
    <property type="match status" value="1"/>
</dbReference>
<dbReference type="PANTHER" id="PTHR22648:SF0">
    <property type="entry name" value="TRANSCRIPTION TERMINATION_ANTITERMINATION PROTEIN NUSA"/>
    <property type="match status" value="1"/>
</dbReference>
<protein>
    <submittedName>
        <fullName evidence="7">NusA-like KH domain protein</fullName>
    </submittedName>
</protein>
<dbReference type="PANTHER" id="PTHR22648">
    <property type="entry name" value="TRANSCRIPTION TERMINATION FACTOR NUSA"/>
    <property type="match status" value="1"/>
</dbReference>
<dbReference type="Gene3D" id="3.30.300.20">
    <property type="match status" value="1"/>
</dbReference>
<evidence type="ECO:0000313" key="8">
    <source>
        <dbReference type="Proteomes" id="UP000033722"/>
    </source>
</evidence>
<dbReference type="InterPro" id="IPR030842">
    <property type="entry name" value="TF_NusA_bacterial"/>
</dbReference>
<keyword evidence="2" id="KW-0963">Cytoplasm</keyword>
<accession>A0A0F3Q560</accession>